<reference evidence="9" key="1">
    <citation type="submission" date="2022-12" db="EMBL/GenBank/DDBJ databases">
        <title>Draft genome assemblies for two species of Escallonia (Escalloniales).</title>
        <authorList>
            <person name="Chanderbali A."/>
            <person name="Dervinis C."/>
            <person name="Anghel I."/>
            <person name="Soltis D."/>
            <person name="Soltis P."/>
            <person name="Zapata F."/>
        </authorList>
    </citation>
    <scope>NUCLEOTIDE SEQUENCE</scope>
    <source>
        <strain evidence="9">UCBG92.1500</strain>
        <tissue evidence="9">Leaf</tissue>
    </source>
</reference>
<feature type="region of interest" description="Disordered" evidence="7">
    <location>
        <begin position="272"/>
        <end position="499"/>
    </location>
</feature>
<keyword evidence="6" id="KW-0539">Nucleus</keyword>
<dbReference type="GO" id="GO:2000779">
    <property type="term" value="P:regulation of double-strand break repair"/>
    <property type="evidence" value="ECO:0007669"/>
    <property type="project" value="TreeGrafter"/>
</dbReference>
<gene>
    <name evidence="9" type="ORF">RJ640_014039</name>
</gene>
<evidence type="ECO:0000256" key="4">
    <source>
        <dbReference type="ARBA" id="ARBA00023125"/>
    </source>
</evidence>
<feature type="compositionally biased region" description="Basic and acidic residues" evidence="7">
    <location>
        <begin position="23"/>
        <end position="32"/>
    </location>
</feature>
<keyword evidence="5" id="KW-0804">Transcription</keyword>
<evidence type="ECO:0000256" key="7">
    <source>
        <dbReference type="SAM" id="MobiDB-lite"/>
    </source>
</evidence>
<evidence type="ECO:0000256" key="3">
    <source>
        <dbReference type="ARBA" id="ARBA00023015"/>
    </source>
</evidence>
<dbReference type="Pfam" id="PF08766">
    <property type="entry name" value="DEK_C"/>
    <property type="match status" value="1"/>
</dbReference>
<dbReference type="AlphaFoldDB" id="A0AA88RCJ0"/>
<dbReference type="GO" id="GO:0003677">
    <property type="term" value="F:DNA binding"/>
    <property type="evidence" value="ECO:0007669"/>
    <property type="project" value="UniProtKB-KW"/>
</dbReference>
<dbReference type="Gene3D" id="1.10.10.60">
    <property type="entry name" value="Homeodomain-like"/>
    <property type="match status" value="1"/>
</dbReference>
<dbReference type="GO" id="GO:0042393">
    <property type="term" value="F:histone binding"/>
    <property type="evidence" value="ECO:0007669"/>
    <property type="project" value="TreeGrafter"/>
</dbReference>
<keyword evidence="3" id="KW-0805">Transcription regulation</keyword>
<feature type="compositionally biased region" description="Acidic residues" evidence="7">
    <location>
        <begin position="350"/>
        <end position="368"/>
    </location>
</feature>
<dbReference type="FunFam" id="1.10.10.60:FF:000220">
    <property type="entry name" value="DEK domain-containing chromatin associated protein"/>
    <property type="match status" value="1"/>
</dbReference>
<evidence type="ECO:0000256" key="5">
    <source>
        <dbReference type="ARBA" id="ARBA00023163"/>
    </source>
</evidence>
<dbReference type="GO" id="GO:0005730">
    <property type="term" value="C:nucleolus"/>
    <property type="evidence" value="ECO:0007669"/>
    <property type="project" value="UniProtKB-SubCell"/>
</dbReference>
<feature type="compositionally biased region" description="Basic and acidic residues" evidence="7">
    <location>
        <begin position="118"/>
        <end position="130"/>
    </location>
</feature>
<feature type="compositionally biased region" description="Acidic residues" evidence="7">
    <location>
        <begin position="33"/>
        <end position="70"/>
    </location>
</feature>
<comment type="caution">
    <text evidence="9">The sequence shown here is derived from an EMBL/GenBank/DDBJ whole genome shotgun (WGS) entry which is preliminary data.</text>
</comment>
<keyword evidence="2" id="KW-0156">Chromatin regulator</keyword>
<dbReference type="Proteomes" id="UP001187471">
    <property type="component" value="Unassembled WGS sequence"/>
</dbReference>
<feature type="compositionally biased region" description="Acidic residues" evidence="7">
    <location>
        <begin position="555"/>
        <end position="580"/>
    </location>
</feature>
<comment type="subcellular location">
    <subcellularLocation>
        <location evidence="1">Nucleus</location>
        <location evidence="1">Nucleolus</location>
    </subcellularLocation>
</comment>
<feature type="compositionally biased region" description="Polar residues" evidence="7">
    <location>
        <begin position="471"/>
        <end position="480"/>
    </location>
</feature>
<keyword evidence="10" id="KW-1185">Reference proteome</keyword>
<name>A0AA88RCJ0_9ASTE</name>
<sequence length="580" mass="63963">MASDNETLDDTKQEDTPNVDENTESKEEAEEKVGEEEVEEKEDTEEKPEDEDAEMVDAEAGKEEEPEEKAEESKEDVVVEASKKSRRAKKADAMKDGPKKKRSESRDKDGAAATPSERPSRERKTVERYSEPLAGRGSASKALSIGKGQGHSLKTFPMLESSFAFVAYKLGFLEVAFKLSKKKPDDNLQILHSILFGKRTKAHSLKKNIGLFSGFVWVENEEKQRAKVKEKLDKCIKEKLLDFCDLLNIQEDLSAKLLEFLESPHATTDTLLADKEKKGKKRKVKTTASGTISSPEAAAETPAKKHKQDFQAVKKRKRSSKVEEDEVEPSESKDDSQENDSDAEPKVESEQEDNQSEEEGEEEEEEEEVKPKMQPSSGKSSLKKNVKKDSGGKNGGNLKSIKKSSPSKPAKTLSKSTKRSSTSASKKGADADVASGSTSKSKVSATKKQKVEKVSEKDESLSAKEKASSKNQPSKSSTKVSSKDQGKGKIVKKAKAEPTKEEMNAVVVNILKQVDFNTATLSDILRQLGTHFGLDLMHRKAEVKAIITDVINNMTDEEDEGEEAGPEDEGEEDENKDNDA</sequence>
<dbReference type="InterPro" id="IPR044198">
    <property type="entry name" value="DEK"/>
</dbReference>
<evidence type="ECO:0000256" key="1">
    <source>
        <dbReference type="ARBA" id="ARBA00004604"/>
    </source>
</evidence>
<proteinExistence type="predicted"/>
<feature type="region of interest" description="Disordered" evidence="7">
    <location>
        <begin position="1"/>
        <end position="145"/>
    </location>
</feature>
<protein>
    <recommendedName>
        <fullName evidence="8">DEK-C domain-containing protein</fullName>
    </recommendedName>
</protein>
<dbReference type="InterPro" id="IPR014876">
    <property type="entry name" value="DEK_C"/>
</dbReference>
<organism evidence="9 10">
    <name type="scientific">Escallonia rubra</name>
    <dbReference type="NCBI Taxonomy" id="112253"/>
    <lineage>
        <taxon>Eukaryota</taxon>
        <taxon>Viridiplantae</taxon>
        <taxon>Streptophyta</taxon>
        <taxon>Embryophyta</taxon>
        <taxon>Tracheophyta</taxon>
        <taxon>Spermatophyta</taxon>
        <taxon>Magnoliopsida</taxon>
        <taxon>eudicotyledons</taxon>
        <taxon>Gunneridae</taxon>
        <taxon>Pentapetalae</taxon>
        <taxon>asterids</taxon>
        <taxon>campanulids</taxon>
        <taxon>Escalloniales</taxon>
        <taxon>Escalloniaceae</taxon>
        <taxon>Escallonia</taxon>
    </lineage>
</organism>
<dbReference type="GO" id="GO:0006325">
    <property type="term" value="P:chromatin organization"/>
    <property type="evidence" value="ECO:0007669"/>
    <property type="project" value="UniProtKB-KW"/>
</dbReference>
<dbReference type="SUPFAM" id="SSF109715">
    <property type="entry name" value="DEK C-terminal domain"/>
    <property type="match status" value="1"/>
</dbReference>
<keyword evidence="4" id="KW-0238">DNA-binding</keyword>
<dbReference type="PANTHER" id="PTHR13468">
    <property type="entry name" value="DEK PROTEIN"/>
    <property type="match status" value="1"/>
</dbReference>
<evidence type="ECO:0000313" key="10">
    <source>
        <dbReference type="Proteomes" id="UP001187471"/>
    </source>
</evidence>
<dbReference type="PROSITE" id="PS51998">
    <property type="entry name" value="DEK_C"/>
    <property type="match status" value="1"/>
</dbReference>
<feature type="compositionally biased region" description="Basic and acidic residues" evidence="7">
    <location>
        <begin position="449"/>
        <end position="468"/>
    </location>
</feature>
<evidence type="ECO:0000313" key="9">
    <source>
        <dbReference type="EMBL" id="KAK2984702.1"/>
    </source>
</evidence>
<feature type="region of interest" description="Disordered" evidence="7">
    <location>
        <begin position="554"/>
        <end position="580"/>
    </location>
</feature>
<evidence type="ECO:0000259" key="8">
    <source>
        <dbReference type="PROSITE" id="PS51998"/>
    </source>
</evidence>
<feature type="domain" description="DEK-C" evidence="8">
    <location>
        <begin position="497"/>
        <end position="552"/>
    </location>
</feature>
<evidence type="ECO:0000256" key="6">
    <source>
        <dbReference type="ARBA" id="ARBA00023242"/>
    </source>
</evidence>
<feature type="compositionally biased region" description="Basic and acidic residues" evidence="7">
    <location>
        <begin position="71"/>
        <end position="83"/>
    </location>
</feature>
<dbReference type="PANTHER" id="PTHR13468:SF1">
    <property type="entry name" value="PROTEIN DEK"/>
    <property type="match status" value="1"/>
</dbReference>
<evidence type="ECO:0000256" key="2">
    <source>
        <dbReference type="ARBA" id="ARBA00022853"/>
    </source>
</evidence>
<feature type="compositionally biased region" description="Low complexity" evidence="7">
    <location>
        <begin position="433"/>
        <end position="444"/>
    </location>
</feature>
<accession>A0AA88RCJ0</accession>
<feature type="compositionally biased region" description="Low complexity" evidence="7">
    <location>
        <begin position="403"/>
        <end position="426"/>
    </location>
</feature>
<dbReference type="EMBL" id="JAVXUO010001215">
    <property type="protein sequence ID" value="KAK2984702.1"/>
    <property type="molecule type" value="Genomic_DNA"/>
</dbReference>